<dbReference type="RefSeq" id="WP_088115379.1">
    <property type="nucleotide sequence ID" value="NZ_MOOK01000203.1"/>
</dbReference>
<organism evidence="1 5">
    <name type="scientific">Bacillus thuringiensis subsp. higo</name>
    <dbReference type="NCBI Taxonomy" id="132266"/>
    <lineage>
        <taxon>Bacteria</taxon>
        <taxon>Bacillati</taxon>
        <taxon>Bacillota</taxon>
        <taxon>Bacilli</taxon>
        <taxon>Bacillales</taxon>
        <taxon>Bacillaceae</taxon>
        <taxon>Bacillus</taxon>
        <taxon>Bacillus cereus group</taxon>
    </lineage>
</organism>
<evidence type="ECO:0000313" key="2">
    <source>
        <dbReference type="EMBL" id="OUB44037.1"/>
    </source>
</evidence>
<dbReference type="EMBL" id="MOOK01000225">
    <property type="protein sequence ID" value="OUB41297.1"/>
    <property type="molecule type" value="Genomic_DNA"/>
</dbReference>
<evidence type="ECO:0000313" key="4">
    <source>
        <dbReference type="EMBL" id="OUB44171.1"/>
    </source>
</evidence>
<accession>A0A9X6LCL1</accession>
<protein>
    <recommendedName>
        <fullName evidence="6">DUF3847 domain-containing protein</fullName>
    </recommendedName>
</protein>
<dbReference type="EMBL" id="MOOK01000203">
    <property type="protein sequence ID" value="OUB44171.1"/>
    <property type="molecule type" value="Genomic_DNA"/>
</dbReference>
<dbReference type="EMBL" id="MOOK01000207">
    <property type="protein sequence ID" value="OUB44037.1"/>
    <property type="molecule type" value="Genomic_DNA"/>
</dbReference>
<reference evidence="1 5" key="1">
    <citation type="submission" date="2016-10" db="EMBL/GenBank/DDBJ databases">
        <title>Comparative genomics of Bacillus thuringiensis reveals a path to pathogens against multiple invertebrate hosts.</title>
        <authorList>
            <person name="Zheng J."/>
            <person name="Gao Q."/>
            <person name="Liu H."/>
            <person name="Peng D."/>
            <person name="Ruan L."/>
            <person name="Sun M."/>
        </authorList>
    </citation>
    <scope>NUCLEOTIDE SEQUENCE [LARGE SCALE GENOMIC DNA]</scope>
    <source>
        <strain evidence="1">BGSC 4AU1</strain>
    </source>
</reference>
<dbReference type="AlphaFoldDB" id="A0A9X6LCL1"/>
<evidence type="ECO:0008006" key="6">
    <source>
        <dbReference type="Google" id="ProtNLM"/>
    </source>
</evidence>
<dbReference type="Proteomes" id="UP000194816">
    <property type="component" value="Unassembled WGS sequence"/>
</dbReference>
<name>A0A9X6LCL1_BACUH</name>
<dbReference type="EMBL" id="MOOK01000204">
    <property type="protein sequence ID" value="OUB44155.1"/>
    <property type="molecule type" value="Genomic_DNA"/>
</dbReference>
<proteinExistence type="predicted"/>
<evidence type="ECO:0000313" key="3">
    <source>
        <dbReference type="EMBL" id="OUB44155.1"/>
    </source>
</evidence>
<evidence type="ECO:0000313" key="5">
    <source>
        <dbReference type="Proteomes" id="UP000194816"/>
    </source>
</evidence>
<gene>
    <name evidence="4" type="ORF">BK716_25800</name>
    <name evidence="3" type="ORF">BK716_25845</name>
    <name evidence="2" type="ORF">BK716_26015</name>
    <name evidence="1" type="ORF">BK716_30155</name>
</gene>
<comment type="caution">
    <text evidence="1">The sequence shown here is derived from an EMBL/GenBank/DDBJ whole genome shotgun (WGS) entry which is preliminary data.</text>
</comment>
<sequence>MNHEIELKKIERELEYLKITKRELQFQDKQHDRKKRTKRLIETGALCEKYFDMYHMTIEDREEVFKIFSNYIQANTPNRFHKKENTY</sequence>
<evidence type="ECO:0000313" key="1">
    <source>
        <dbReference type="EMBL" id="OUB41297.1"/>
    </source>
</evidence>